<dbReference type="OrthoDB" id="465874at2"/>
<evidence type="ECO:0000256" key="2">
    <source>
        <dbReference type="ARBA" id="ARBA00022692"/>
    </source>
</evidence>
<feature type="domain" description="Peptidase S54 rhomboid" evidence="6">
    <location>
        <begin position="87"/>
        <end position="221"/>
    </location>
</feature>
<dbReference type="AlphaFoldDB" id="A0A3P5X8V8"/>
<keyword evidence="3 5" id="KW-1133">Transmembrane helix</keyword>
<accession>A0A3P5X8V8</accession>
<dbReference type="SUPFAM" id="SSF144091">
    <property type="entry name" value="Rhomboid-like"/>
    <property type="match status" value="1"/>
</dbReference>
<sequence>MASRSWAPLGPRASNRLLCTRGAGVAGLIRRQTAGEPQTTAERAKRGLMVVGGFVVLLIIIEVINALLQRSLTRTFGLRPRAVDGLLDIFTFPLLHANLNHLLSNIFPLLIFGFLVFLAGARVFITALALSWLGSGVAVWLIGDGGVTVGASGLVFGLFAFLLVRGFFNHSWKQILLAVVLFLVYGSILWGILPTVAGFVSWQAHLGGASGGVVAALLLRPKAPALQR</sequence>
<feature type="transmembrane region" description="Helical" evidence="5">
    <location>
        <begin position="149"/>
        <end position="168"/>
    </location>
</feature>
<keyword evidence="8" id="KW-1185">Reference proteome</keyword>
<evidence type="ECO:0000313" key="8">
    <source>
        <dbReference type="Proteomes" id="UP000280861"/>
    </source>
</evidence>
<feature type="transmembrane region" description="Helical" evidence="5">
    <location>
        <begin position="124"/>
        <end position="143"/>
    </location>
</feature>
<dbReference type="GO" id="GO:0004252">
    <property type="term" value="F:serine-type endopeptidase activity"/>
    <property type="evidence" value="ECO:0007669"/>
    <property type="project" value="InterPro"/>
</dbReference>
<dbReference type="Proteomes" id="UP000280861">
    <property type="component" value="Unassembled WGS sequence"/>
</dbReference>
<evidence type="ECO:0000313" key="7">
    <source>
        <dbReference type="EMBL" id="VDC27667.1"/>
    </source>
</evidence>
<evidence type="ECO:0000256" key="5">
    <source>
        <dbReference type="SAM" id="Phobius"/>
    </source>
</evidence>
<dbReference type="GO" id="GO:0016020">
    <property type="term" value="C:membrane"/>
    <property type="evidence" value="ECO:0007669"/>
    <property type="project" value="UniProtKB-SubCell"/>
</dbReference>
<name>A0A3P5X8V8_9MICC</name>
<feature type="transmembrane region" description="Helical" evidence="5">
    <location>
        <begin position="175"/>
        <end position="193"/>
    </location>
</feature>
<evidence type="ECO:0000256" key="4">
    <source>
        <dbReference type="ARBA" id="ARBA00023136"/>
    </source>
</evidence>
<comment type="subcellular location">
    <subcellularLocation>
        <location evidence="1">Membrane</location>
        <topology evidence="1">Multi-pass membrane protein</topology>
    </subcellularLocation>
</comment>
<dbReference type="Pfam" id="PF01694">
    <property type="entry name" value="Rhomboid"/>
    <property type="match status" value="1"/>
</dbReference>
<keyword evidence="4 5" id="KW-0472">Membrane</keyword>
<proteinExistence type="predicted"/>
<feature type="transmembrane region" description="Helical" evidence="5">
    <location>
        <begin position="102"/>
        <end position="119"/>
    </location>
</feature>
<dbReference type="PANTHER" id="PTHR43066">
    <property type="entry name" value="RHOMBOID-RELATED PROTEIN"/>
    <property type="match status" value="1"/>
</dbReference>
<feature type="transmembrane region" description="Helical" evidence="5">
    <location>
        <begin position="48"/>
        <end position="68"/>
    </location>
</feature>
<reference evidence="7 8" key="1">
    <citation type="submission" date="2018-11" db="EMBL/GenBank/DDBJ databases">
        <authorList>
            <person name="Criscuolo A."/>
        </authorList>
    </citation>
    <scope>NUCLEOTIDE SEQUENCE [LARGE SCALE GENOMIC DNA]</scope>
    <source>
        <strain evidence="7">AT11b</strain>
    </source>
</reference>
<protein>
    <submittedName>
        <fullName evidence="7">Rhomboid family protein</fullName>
    </submittedName>
</protein>
<dbReference type="InterPro" id="IPR035952">
    <property type="entry name" value="Rhomboid-like_sf"/>
</dbReference>
<evidence type="ECO:0000259" key="6">
    <source>
        <dbReference type="Pfam" id="PF01694"/>
    </source>
</evidence>
<dbReference type="InterPro" id="IPR022764">
    <property type="entry name" value="Peptidase_S54_rhomboid_dom"/>
</dbReference>
<evidence type="ECO:0000256" key="1">
    <source>
        <dbReference type="ARBA" id="ARBA00004141"/>
    </source>
</evidence>
<organism evidence="7 8">
    <name type="scientific">Arthrobacter ulcerisalmonis</name>
    <dbReference type="NCBI Taxonomy" id="2483813"/>
    <lineage>
        <taxon>Bacteria</taxon>
        <taxon>Bacillati</taxon>
        <taxon>Actinomycetota</taxon>
        <taxon>Actinomycetes</taxon>
        <taxon>Micrococcales</taxon>
        <taxon>Micrococcaceae</taxon>
        <taxon>Arthrobacter</taxon>
    </lineage>
</organism>
<evidence type="ECO:0000256" key="3">
    <source>
        <dbReference type="ARBA" id="ARBA00022989"/>
    </source>
</evidence>
<feature type="transmembrane region" description="Helical" evidence="5">
    <location>
        <begin position="199"/>
        <end position="219"/>
    </location>
</feature>
<dbReference type="Gene3D" id="1.20.1540.10">
    <property type="entry name" value="Rhomboid-like"/>
    <property type="match status" value="1"/>
</dbReference>
<gene>
    <name evidence="7" type="ORF">PSET11_01979</name>
</gene>
<keyword evidence="2 5" id="KW-0812">Transmembrane</keyword>
<dbReference type="EMBL" id="UXAU01000026">
    <property type="protein sequence ID" value="VDC27667.1"/>
    <property type="molecule type" value="Genomic_DNA"/>
</dbReference>